<dbReference type="Proteomes" id="UP000277921">
    <property type="component" value="Unassembled WGS sequence"/>
</dbReference>
<evidence type="ECO:0000313" key="1">
    <source>
        <dbReference type="EMBL" id="RQT12133.1"/>
    </source>
</evidence>
<sequence>MNVPVWLVTLTALGLQEIERFEPQLLPYEFDSRRIRQELIRHDYLIQLETHKRLEDGNVHSFQTPLQLRARSEGDMKQPDVIWLTAENIRVAVELELTAKWGRAFDQFVTRSIHGLRLNPESGRLYDAMLVLSDSPALLHRYREAMQPGQQIQLWRQTKDRKWEEKGIGRIPTYPSDAINFELLS</sequence>
<evidence type="ECO:0000313" key="2">
    <source>
        <dbReference type="Proteomes" id="UP000277921"/>
    </source>
</evidence>
<gene>
    <name evidence="1" type="ORF">DF051_23175</name>
</gene>
<dbReference type="AlphaFoldDB" id="A0A3N8R1G6"/>
<reference evidence="1 2" key="1">
    <citation type="submission" date="2018-08" db="EMBL/GenBank/DDBJ databases">
        <title>Comparative analysis of Burkholderia isolates from Puerto Rico.</title>
        <authorList>
            <person name="Hall C."/>
            <person name="Sahl J."/>
            <person name="Wagner D."/>
        </authorList>
    </citation>
    <scope>NUCLEOTIDE SEQUENCE [LARGE SCALE GENOMIC DNA]</scope>
    <source>
        <strain evidence="1 2">Bp9025</strain>
    </source>
</reference>
<dbReference type="EMBL" id="QTQV01000014">
    <property type="protein sequence ID" value="RQT12133.1"/>
    <property type="molecule type" value="Genomic_DNA"/>
</dbReference>
<accession>A0A3N8R1G6</accession>
<protein>
    <submittedName>
        <fullName evidence="1">Uncharacterized protein</fullName>
    </submittedName>
</protein>
<name>A0A3N8R1G6_9BURK</name>
<comment type="caution">
    <text evidence="1">The sequence shown here is derived from an EMBL/GenBank/DDBJ whole genome shotgun (WGS) entry which is preliminary data.</text>
</comment>
<proteinExistence type="predicted"/>
<organism evidence="1 2">
    <name type="scientific">Burkholderia contaminans</name>
    <dbReference type="NCBI Taxonomy" id="488447"/>
    <lineage>
        <taxon>Bacteria</taxon>
        <taxon>Pseudomonadati</taxon>
        <taxon>Pseudomonadota</taxon>
        <taxon>Betaproteobacteria</taxon>
        <taxon>Burkholderiales</taxon>
        <taxon>Burkholderiaceae</taxon>
        <taxon>Burkholderia</taxon>
        <taxon>Burkholderia cepacia complex</taxon>
    </lineage>
</organism>